<keyword evidence="2" id="KW-0436">Ligase</keyword>
<evidence type="ECO:0000256" key="1">
    <source>
        <dbReference type="ARBA" id="ARBA00006432"/>
    </source>
</evidence>
<dbReference type="STRING" id="13249.T1HXL6"/>
<keyword evidence="4" id="KW-0067">ATP-binding</keyword>
<dbReference type="eggNOG" id="KOG1179">
    <property type="taxonomic scope" value="Eukaryota"/>
</dbReference>
<dbReference type="VEuPathDB" id="VectorBase:RPRC008786"/>
<dbReference type="GO" id="GO:0005324">
    <property type="term" value="F:long-chain fatty acid transmembrane transporter activity"/>
    <property type="evidence" value="ECO:0007669"/>
    <property type="project" value="TreeGrafter"/>
</dbReference>
<accession>T1HXL6</accession>
<evidence type="ECO:0000256" key="4">
    <source>
        <dbReference type="ARBA" id="ARBA00022840"/>
    </source>
</evidence>
<name>T1HXL6_RHOPR</name>
<evidence type="ECO:0000313" key="6">
    <source>
        <dbReference type="Proteomes" id="UP000015103"/>
    </source>
</evidence>
<evidence type="ECO:0000256" key="3">
    <source>
        <dbReference type="ARBA" id="ARBA00022741"/>
    </source>
</evidence>
<reference evidence="5" key="1">
    <citation type="submission" date="2015-05" db="UniProtKB">
        <authorList>
            <consortium name="EnsemblMetazoa"/>
        </authorList>
    </citation>
    <scope>IDENTIFICATION</scope>
</reference>
<dbReference type="EnsemblMetazoa" id="RPRC008786-RA">
    <property type="protein sequence ID" value="RPRC008786-PA"/>
    <property type="gene ID" value="RPRC008786"/>
</dbReference>
<keyword evidence="3" id="KW-0547">Nucleotide-binding</keyword>
<dbReference type="HOGENOM" id="CLU_2375403_0_0_1"/>
<dbReference type="GO" id="GO:0004467">
    <property type="term" value="F:long-chain fatty acid-CoA ligase activity"/>
    <property type="evidence" value="ECO:0007669"/>
    <property type="project" value="TreeGrafter"/>
</dbReference>
<proteinExistence type="inferred from homology"/>
<sequence>MSFPLKLEPNRSQMINEVNCWNHTGAVGYVPWFAKTIYPVDLIKVDESTLEPIRDPKTGLCIRCKVNEPGLCVGKILKARSTSTFSDIMELVKEL</sequence>
<dbReference type="GO" id="GO:0005886">
    <property type="term" value="C:plasma membrane"/>
    <property type="evidence" value="ECO:0007669"/>
    <property type="project" value="TreeGrafter"/>
</dbReference>
<dbReference type="EMBL" id="ACPB03015642">
    <property type="status" value="NOT_ANNOTATED_CDS"/>
    <property type="molecule type" value="Genomic_DNA"/>
</dbReference>
<protein>
    <submittedName>
        <fullName evidence="5">Uncharacterized protein</fullName>
    </submittedName>
</protein>
<dbReference type="Proteomes" id="UP000015103">
    <property type="component" value="Unassembled WGS sequence"/>
</dbReference>
<evidence type="ECO:0000256" key="2">
    <source>
        <dbReference type="ARBA" id="ARBA00022598"/>
    </source>
</evidence>
<dbReference type="GO" id="GO:0005789">
    <property type="term" value="C:endoplasmic reticulum membrane"/>
    <property type="evidence" value="ECO:0007669"/>
    <property type="project" value="TreeGrafter"/>
</dbReference>
<evidence type="ECO:0000313" key="5">
    <source>
        <dbReference type="EnsemblMetazoa" id="RPRC008786-PA"/>
    </source>
</evidence>
<dbReference type="PANTHER" id="PTHR43107">
    <property type="entry name" value="LONG-CHAIN FATTY ACID TRANSPORT PROTEIN"/>
    <property type="match status" value="1"/>
</dbReference>
<dbReference type="InParanoid" id="T1HXL6"/>
<dbReference type="EMBL" id="ACPB03015643">
    <property type="status" value="NOT_ANNOTATED_CDS"/>
    <property type="molecule type" value="Genomic_DNA"/>
</dbReference>
<dbReference type="AlphaFoldDB" id="T1HXL6"/>
<comment type="similarity">
    <text evidence="1">Belongs to the ATP-dependent AMP-binding enzyme family.</text>
</comment>
<dbReference type="GO" id="GO:0044539">
    <property type="term" value="P:long-chain fatty acid import into cell"/>
    <property type="evidence" value="ECO:0007669"/>
    <property type="project" value="TreeGrafter"/>
</dbReference>
<organism evidence="5 6">
    <name type="scientific">Rhodnius prolixus</name>
    <name type="common">Triatomid bug</name>
    <dbReference type="NCBI Taxonomy" id="13249"/>
    <lineage>
        <taxon>Eukaryota</taxon>
        <taxon>Metazoa</taxon>
        <taxon>Ecdysozoa</taxon>
        <taxon>Arthropoda</taxon>
        <taxon>Hexapoda</taxon>
        <taxon>Insecta</taxon>
        <taxon>Pterygota</taxon>
        <taxon>Neoptera</taxon>
        <taxon>Paraneoptera</taxon>
        <taxon>Hemiptera</taxon>
        <taxon>Heteroptera</taxon>
        <taxon>Panheteroptera</taxon>
        <taxon>Cimicomorpha</taxon>
        <taxon>Reduviidae</taxon>
        <taxon>Triatominae</taxon>
        <taxon>Rhodnius</taxon>
    </lineage>
</organism>
<dbReference type="GO" id="GO:0005524">
    <property type="term" value="F:ATP binding"/>
    <property type="evidence" value="ECO:0007669"/>
    <property type="project" value="UniProtKB-KW"/>
</dbReference>
<dbReference type="PANTHER" id="PTHR43107:SF15">
    <property type="entry name" value="FATTY ACID TRANSPORT PROTEIN 3, ISOFORM A"/>
    <property type="match status" value="1"/>
</dbReference>
<keyword evidence="6" id="KW-1185">Reference proteome</keyword>